<evidence type="ECO:0000313" key="2">
    <source>
        <dbReference type="EMBL" id="OCT96308.1"/>
    </source>
</evidence>
<organism evidence="2 3">
    <name type="scientific">Xenopus laevis</name>
    <name type="common">African clawed frog</name>
    <dbReference type="NCBI Taxonomy" id="8355"/>
    <lineage>
        <taxon>Eukaryota</taxon>
        <taxon>Metazoa</taxon>
        <taxon>Chordata</taxon>
        <taxon>Craniata</taxon>
        <taxon>Vertebrata</taxon>
        <taxon>Euteleostomi</taxon>
        <taxon>Amphibia</taxon>
        <taxon>Batrachia</taxon>
        <taxon>Anura</taxon>
        <taxon>Pipoidea</taxon>
        <taxon>Pipidae</taxon>
        <taxon>Xenopodinae</taxon>
        <taxon>Xenopus</taxon>
        <taxon>Xenopus</taxon>
    </lineage>
</organism>
<reference evidence="3" key="1">
    <citation type="journal article" date="2016" name="Nature">
        <title>Genome evolution in the allotetraploid frog Xenopus laevis.</title>
        <authorList>
            <person name="Session A.M."/>
            <person name="Uno Y."/>
            <person name="Kwon T."/>
            <person name="Chapman J.A."/>
            <person name="Toyoda A."/>
            <person name="Takahashi S."/>
            <person name="Fukui A."/>
            <person name="Hikosaka A."/>
            <person name="Suzuki A."/>
            <person name="Kondo M."/>
            <person name="van Heeringen S.J."/>
            <person name="Quigley I."/>
            <person name="Heinz S."/>
            <person name="Ogino H."/>
            <person name="Ochi H."/>
            <person name="Hellsten U."/>
            <person name="Lyons J.B."/>
            <person name="Simakov O."/>
            <person name="Putnam N."/>
            <person name="Stites J."/>
            <person name="Kuroki Y."/>
            <person name="Tanaka T."/>
            <person name="Michiue T."/>
            <person name="Watanabe M."/>
            <person name="Bogdanovic O."/>
            <person name="Lister R."/>
            <person name="Georgiou G."/>
            <person name="Paranjpe S.S."/>
            <person name="van Kruijsbergen I."/>
            <person name="Shu S."/>
            <person name="Carlson J."/>
            <person name="Kinoshita T."/>
            <person name="Ohta Y."/>
            <person name="Mawaribuchi S."/>
            <person name="Jenkins J."/>
            <person name="Grimwood J."/>
            <person name="Schmutz J."/>
            <person name="Mitros T."/>
            <person name="Mozaffari S.V."/>
            <person name="Suzuki Y."/>
            <person name="Haramoto Y."/>
            <person name="Yamamoto T.S."/>
            <person name="Takagi C."/>
            <person name="Heald R."/>
            <person name="Miller K."/>
            <person name="Haudenschild C."/>
            <person name="Kitzman J."/>
            <person name="Nakayama T."/>
            <person name="Izutsu Y."/>
            <person name="Robert J."/>
            <person name="Fortriede J."/>
            <person name="Burns K."/>
            <person name="Lotay V."/>
            <person name="Karimi K."/>
            <person name="Yasuoka Y."/>
            <person name="Dichmann D.S."/>
            <person name="Flajnik M.F."/>
            <person name="Houston D.W."/>
            <person name="Shendure J."/>
            <person name="DuPasquier L."/>
            <person name="Vize P.D."/>
            <person name="Zorn A.M."/>
            <person name="Ito M."/>
            <person name="Marcotte E.M."/>
            <person name="Wallingford J.B."/>
            <person name="Ito Y."/>
            <person name="Asashima M."/>
            <person name="Ueno N."/>
            <person name="Matsuda Y."/>
            <person name="Veenstra G.J."/>
            <person name="Fujiyama A."/>
            <person name="Harland R.M."/>
            <person name="Taira M."/>
            <person name="Rokhsar D.S."/>
        </authorList>
    </citation>
    <scope>NUCLEOTIDE SEQUENCE [LARGE SCALE GENOMIC DNA]</scope>
    <source>
        <strain evidence="3">J</strain>
    </source>
</reference>
<gene>
    <name evidence="2" type="ORF">XELAEV_18013984mg</name>
</gene>
<accession>A0A974DQV3</accession>
<evidence type="ECO:0000313" key="3">
    <source>
        <dbReference type="Proteomes" id="UP000694892"/>
    </source>
</evidence>
<proteinExistence type="predicted"/>
<sequence length="430" mass="51988">MGSTCAPTYANIYLGWWEHNFVFNEALMEFTENIALWLRYIDDVIWSGTPEKFHSFVDALNSNDINLRITAEINKDIINFLDIQIYRDINNNVQTTVFRKETATNNLLDAKSQHPSGLIRGIPTGQYLRVRRLCSSTLADLKNEADNELYQRFKQRGYNSLKKAYKRALTADRSHLLVPRKSLANICLRSEHKKIRQIQGKHWHILEQDKDLSEVIGSNPTITFRRSKNLRDQLVHSHLSNDTKPTWLGNKTKGCYKCGGSQAWPFIEKTSTCLGRLDIPTYTLKHFMNCRTSGVIYLMNCECGKRYVGKTKREFRRRILEHVGDVKHRTNTSYPYQYQDQYQYQYHRYQYHQYQYHQYQYQYQYQYHQYQYHQYQYRLQYQNKSQKPNQGTQDPGTHQYQYHHYQYKYKYQYQYQYHQYKYRYQYQLQH</sequence>
<dbReference type="Pfam" id="PF26215">
    <property type="entry name" value="HTH_animal"/>
    <property type="match status" value="1"/>
</dbReference>
<name>A0A974DQV3_XENLA</name>
<dbReference type="Proteomes" id="UP000694892">
    <property type="component" value="Chromosome 2L"/>
</dbReference>
<protein>
    <recommendedName>
        <fullName evidence="1">Helix-turn-helix domain-containing protein</fullName>
    </recommendedName>
</protein>
<dbReference type="EMBL" id="CM004468">
    <property type="protein sequence ID" value="OCT96308.1"/>
    <property type="molecule type" value="Genomic_DNA"/>
</dbReference>
<evidence type="ECO:0000259" key="1">
    <source>
        <dbReference type="Pfam" id="PF26215"/>
    </source>
</evidence>
<feature type="domain" description="Helix-turn-helix" evidence="1">
    <location>
        <begin position="107"/>
        <end position="160"/>
    </location>
</feature>
<dbReference type="AlphaFoldDB" id="A0A974DQV3"/>
<dbReference type="PANTHER" id="PTHR21301:SF12">
    <property type="match status" value="1"/>
</dbReference>
<dbReference type="PANTHER" id="PTHR21301">
    <property type="entry name" value="REVERSE TRANSCRIPTASE"/>
    <property type="match status" value="1"/>
</dbReference>
<dbReference type="InterPro" id="IPR058912">
    <property type="entry name" value="HTH_animal"/>
</dbReference>